<dbReference type="Proteomes" id="UP000198210">
    <property type="component" value="Chromosome I"/>
</dbReference>
<evidence type="ECO:0000313" key="3">
    <source>
        <dbReference type="Proteomes" id="UP000198210"/>
    </source>
</evidence>
<name>A0A1C5K3E9_9ACTN</name>
<organism evidence="2 3">
    <name type="scientific">Micromonospora siamensis</name>
    <dbReference type="NCBI Taxonomy" id="299152"/>
    <lineage>
        <taxon>Bacteria</taxon>
        <taxon>Bacillati</taxon>
        <taxon>Actinomycetota</taxon>
        <taxon>Actinomycetes</taxon>
        <taxon>Micromonosporales</taxon>
        <taxon>Micromonosporaceae</taxon>
        <taxon>Micromonospora</taxon>
    </lineage>
</organism>
<accession>A0A1C5K3E9</accession>
<evidence type="ECO:0000259" key="1">
    <source>
        <dbReference type="PROSITE" id="PS51819"/>
    </source>
</evidence>
<reference evidence="2 3" key="1">
    <citation type="submission" date="2016-06" db="EMBL/GenBank/DDBJ databases">
        <authorList>
            <person name="Kjaerup R.B."/>
            <person name="Dalgaard T.S."/>
            <person name="Juul-Madsen H.R."/>
        </authorList>
    </citation>
    <scope>NUCLEOTIDE SEQUENCE [LARGE SCALE GENOMIC DNA]</scope>
    <source>
        <strain evidence="2 3">DSM 45097</strain>
    </source>
</reference>
<dbReference type="EMBL" id="LT607751">
    <property type="protein sequence ID" value="SCG77330.1"/>
    <property type="molecule type" value="Genomic_DNA"/>
</dbReference>
<dbReference type="SUPFAM" id="SSF54593">
    <property type="entry name" value="Glyoxalase/Bleomycin resistance protein/Dihydroxybiphenyl dioxygenase"/>
    <property type="match status" value="1"/>
</dbReference>
<sequence>MFRSPQVILFSEDVPRAAAFYLGLGFTETFRVPAEGEPIHVDLILDGYKIGIASARSTRDDHGLDPISQGQRAAVILWTDDTAAAFAEVTAAGAAALAAPYRWLDRLLIAWVADPDGNPIQLVQPL</sequence>
<dbReference type="Gene3D" id="3.10.180.10">
    <property type="entry name" value="2,3-Dihydroxybiphenyl 1,2-Dioxygenase, domain 1"/>
    <property type="match status" value="1"/>
</dbReference>
<dbReference type="InterPro" id="IPR004360">
    <property type="entry name" value="Glyas_Fos-R_dOase_dom"/>
</dbReference>
<dbReference type="InterPro" id="IPR037523">
    <property type="entry name" value="VOC_core"/>
</dbReference>
<proteinExistence type="predicted"/>
<dbReference type="InterPro" id="IPR029068">
    <property type="entry name" value="Glyas_Bleomycin-R_OHBP_Dase"/>
</dbReference>
<evidence type="ECO:0000313" key="2">
    <source>
        <dbReference type="EMBL" id="SCG77330.1"/>
    </source>
</evidence>
<dbReference type="Pfam" id="PF00903">
    <property type="entry name" value="Glyoxalase"/>
    <property type="match status" value="1"/>
</dbReference>
<protein>
    <recommendedName>
        <fullName evidence="1">VOC domain-containing protein</fullName>
    </recommendedName>
</protein>
<dbReference type="PROSITE" id="PS51819">
    <property type="entry name" value="VOC"/>
    <property type="match status" value="1"/>
</dbReference>
<gene>
    <name evidence="2" type="ORF">GA0074704_5438</name>
</gene>
<dbReference type="RefSeq" id="WP_088973092.1">
    <property type="nucleotide sequence ID" value="NZ_JBHLYF010000033.1"/>
</dbReference>
<dbReference type="AlphaFoldDB" id="A0A1C5K3E9"/>
<keyword evidence="3" id="KW-1185">Reference proteome</keyword>
<feature type="domain" description="VOC" evidence="1">
    <location>
        <begin position="3"/>
        <end position="125"/>
    </location>
</feature>